<dbReference type="EMBL" id="AMFJ01021612">
    <property type="protein sequence ID" value="EKD66626.1"/>
    <property type="molecule type" value="Genomic_DNA"/>
</dbReference>
<comment type="caution">
    <text evidence="1">The sequence shown here is derived from an EMBL/GenBank/DDBJ whole genome shotgun (WGS) entry which is preliminary data.</text>
</comment>
<sequence>MDENFNNNSSESSKEKPNEIFLLRKEIDEIRIKLEATSNLSIERIKTLRSELEFTQSIVLATLNMFPDSNEKEDLLILIQNRIKFKVNNIIDD</sequence>
<evidence type="ECO:0000313" key="1">
    <source>
        <dbReference type="EMBL" id="EKD66626.1"/>
    </source>
</evidence>
<dbReference type="AlphaFoldDB" id="K2AXZ1"/>
<accession>K2AXZ1</accession>
<protein>
    <submittedName>
        <fullName evidence="1">Uncharacterized protein</fullName>
    </submittedName>
</protein>
<name>K2AXZ1_9BACT</name>
<organism evidence="1">
    <name type="scientific">uncultured bacterium</name>
    <name type="common">gcode 4</name>
    <dbReference type="NCBI Taxonomy" id="1234023"/>
    <lineage>
        <taxon>Bacteria</taxon>
        <taxon>environmental samples</taxon>
    </lineage>
</organism>
<proteinExistence type="predicted"/>
<gene>
    <name evidence="1" type="ORF">ACD_49C00026G0001</name>
</gene>
<reference evidence="1" key="1">
    <citation type="journal article" date="2012" name="Science">
        <title>Fermentation, hydrogen, and sulfur metabolism in multiple uncultivated bacterial phyla.</title>
        <authorList>
            <person name="Wrighton K.C."/>
            <person name="Thomas B.C."/>
            <person name="Sharon I."/>
            <person name="Miller C.S."/>
            <person name="Castelle C.J."/>
            <person name="VerBerkmoes N.C."/>
            <person name="Wilkins M.J."/>
            <person name="Hettich R.L."/>
            <person name="Lipton M.S."/>
            <person name="Williams K.H."/>
            <person name="Long P.E."/>
            <person name="Banfield J.F."/>
        </authorList>
    </citation>
    <scope>NUCLEOTIDE SEQUENCE [LARGE SCALE GENOMIC DNA]</scope>
</reference>